<reference evidence="2" key="2">
    <citation type="journal article" date="2021" name="Genome Biol. Evol.">
        <title>Developing a high-quality reference genome for a parasitic bivalve with doubly uniparental inheritance (Bivalvia: Unionida).</title>
        <authorList>
            <person name="Smith C.H."/>
        </authorList>
    </citation>
    <scope>NUCLEOTIDE SEQUENCE</scope>
    <source>
        <strain evidence="2">CHS0354</strain>
        <tissue evidence="2">Mantle</tissue>
    </source>
</reference>
<proteinExistence type="predicted"/>
<name>A0AAE0SMF6_9BIVA</name>
<sequence>MKKIVLLVSFVGICIASPFLQVSEKEINDDPRIKEAAVLALGVGNNERGCKGAKLSGNIHATYLTYDSGYTPGHIYQLNLDIKKADRTRLRCSVRTTLFDSGAIGVELCNCNKKRGKEE</sequence>
<feature type="chain" id="PRO_5042013062" evidence="1">
    <location>
        <begin position="17"/>
        <end position="119"/>
    </location>
</feature>
<evidence type="ECO:0000313" key="3">
    <source>
        <dbReference type="Proteomes" id="UP001195483"/>
    </source>
</evidence>
<protein>
    <submittedName>
        <fullName evidence="2">Uncharacterized protein</fullName>
    </submittedName>
</protein>
<dbReference type="EMBL" id="JAEAOA010000784">
    <property type="protein sequence ID" value="KAK3594394.1"/>
    <property type="molecule type" value="Genomic_DNA"/>
</dbReference>
<feature type="signal peptide" evidence="1">
    <location>
        <begin position="1"/>
        <end position="16"/>
    </location>
</feature>
<evidence type="ECO:0000313" key="2">
    <source>
        <dbReference type="EMBL" id="KAK3594394.1"/>
    </source>
</evidence>
<reference evidence="2" key="3">
    <citation type="submission" date="2023-05" db="EMBL/GenBank/DDBJ databases">
        <authorList>
            <person name="Smith C.H."/>
        </authorList>
    </citation>
    <scope>NUCLEOTIDE SEQUENCE</scope>
    <source>
        <strain evidence="2">CHS0354</strain>
        <tissue evidence="2">Mantle</tissue>
    </source>
</reference>
<keyword evidence="1" id="KW-0732">Signal</keyword>
<evidence type="ECO:0000256" key="1">
    <source>
        <dbReference type="SAM" id="SignalP"/>
    </source>
</evidence>
<dbReference type="Proteomes" id="UP001195483">
    <property type="component" value="Unassembled WGS sequence"/>
</dbReference>
<accession>A0AAE0SMF6</accession>
<comment type="caution">
    <text evidence="2">The sequence shown here is derived from an EMBL/GenBank/DDBJ whole genome shotgun (WGS) entry which is preliminary data.</text>
</comment>
<gene>
    <name evidence="2" type="ORF">CHS0354_012960</name>
</gene>
<organism evidence="2 3">
    <name type="scientific">Potamilus streckersoni</name>
    <dbReference type="NCBI Taxonomy" id="2493646"/>
    <lineage>
        <taxon>Eukaryota</taxon>
        <taxon>Metazoa</taxon>
        <taxon>Spiralia</taxon>
        <taxon>Lophotrochozoa</taxon>
        <taxon>Mollusca</taxon>
        <taxon>Bivalvia</taxon>
        <taxon>Autobranchia</taxon>
        <taxon>Heteroconchia</taxon>
        <taxon>Palaeoheterodonta</taxon>
        <taxon>Unionida</taxon>
        <taxon>Unionoidea</taxon>
        <taxon>Unionidae</taxon>
        <taxon>Ambleminae</taxon>
        <taxon>Lampsilini</taxon>
        <taxon>Potamilus</taxon>
    </lineage>
</organism>
<reference evidence="2" key="1">
    <citation type="journal article" date="2021" name="Genome Biol. Evol.">
        <title>A High-Quality Reference Genome for a Parasitic Bivalve with Doubly Uniparental Inheritance (Bivalvia: Unionida).</title>
        <authorList>
            <person name="Smith C.H."/>
        </authorList>
    </citation>
    <scope>NUCLEOTIDE SEQUENCE</scope>
    <source>
        <strain evidence="2">CHS0354</strain>
    </source>
</reference>
<keyword evidence="3" id="KW-1185">Reference proteome</keyword>
<dbReference type="AlphaFoldDB" id="A0AAE0SMF6"/>